<dbReference type="InterPro" id="IPR004772">
    <property type="entry name" value="TrkH"/>
</dbReference>
<keyword evidence="12" id="KW-1185">Reference proteome</keyword>
<feature type="transmembrane region" description="Helical" evidence="10">
    <location>
        <begin position="20"/>
        <end position="41"/>
    </location>
</feature>
<feature type="transmembrane region" description="Helical" evidence="10">
    <location>
        <begin position="134"/>
        <end position="154"/>
    </location>
</feature>
<evidence type="ECO:0000256" key="1">
    <source>
        <dbReference type="ARBA" id="ARBA00004651"/>
    </source>
</evidence>
<dbReference type="InterPro" id="IPR003445">
    <property type="entry name" value="Cat_transpt"/>
</dbReference>
<dbReference type="GO" id="GO:0005886">
    <property type="term" value="C:plasma membrane"/>
    <property type="evidence" value="ECO:0007669"/>
    <property type="project" value="UniProtKB-SubCell"/>
</dbReference>
<keyword evidence="7 10" id="KW-1133">Transmembrane helix</keyword>
<sequence length="461" mass="50905">MIELIGDRLPRIMRSLFTPWSLPLMAFSALILTGAILLMICGQGKLSFIDALFMATSASCVTGLTIMNIGTDLTIWGQLVILTLIQVGGLGIMTFSTGLMLFLGRSISFRSRFVLQDIFTYSPRSDFTSLVKRIVIFTVLFEFVGALLLFLRFVKTSPSWISALYQAIFHSISAFCNAGFSLFPDSMMRFRGDALVNFTMCGLIVMGGLGFLVMHEIYATLRKARDLRRFWNMLSLHTKVVTTSTAALIVIGALLFLVSEWHVTMKGFRLSERLLSSLFQSVTTRTAGFNTLDFASMNNISIFVTMIFMFIGASPGSTGGGIKTTSFMVLLALGWSRFRGFEQPFLFKRTVSNDSVNRALVVFVVGVWIVVMGTVLLLVTELGYKPYHETEGYFMEYLFEVISAFGTVGLSMGVTPTLSGPGKLVIVLLMFIGRVGPLTVAMAVQARSVSYSYAEEKVMIG</sequence>
<dbReference type="Pfam" id="PF02386">
    <property type="entry name" value="TrkH"/>
    <property type="match status" value="1"/>
</dbReference>
<evidence type="ECO:0000256" key="3">
    <source>
        <dbReference type="ARBA" id="ARBA00022475"/>
    </source>
</evidence>
<evidence type="ECO:0000256" key="6">
    <source>
        <dbReference type="ARBA" id="ARBA00022958"/>
    </source>
</evidence>
<feature type="transmembrane region" description="Helical" evidence="10">
    <location>
        <begin position="359"/>
        <end position="380"/>
    </location>
</feature>
<feature type="transmembrane region" description="Helical" evidence="10">
    <location>
        <begin position="160"/>
        <end position="183"/>
    </location>
</feature>
<evidence type="ECO:0000256" key="4">
    <source>
        <dbReference type="ARBA" id="ARBA00022538"/>
    </source>
</evidence>
<name>A0A1I4R950_9BACT</name>
<gene>
    <name evidence="11" type="ORF">SAMN05660836_00465</name>
</gene>
<keyword evidence="9 10" id="KW-0472">Membrane</keyword>
<feature type="transmembrane region" description="Helical" evidence="10">
    <location>
        <begin position="48"/>
        <end position="69"/>
    </location>
</feature>
<evidence type="ECO:0000256" key="2">
    <source>
        <dbReference type="ARBA" id="ARBA00022448"/>
    </source>
</evidence>
<keyword evidence="8" id="KW-0406">Ion transport</keyword>
<evidence type="ECO:0000256" key="7">
    <source>
        <dbReference type="ARBA" id="ARBA00022989"/>
    </source>
</evidence>
<dbReference type="PANTHER" id="PTHR32024:SF1">
    <property type="entry name" value="KTR SYSTEM POTASSIUM UPTAKE PROTEIN B"/>
    <property type="match status" value="1"/>
</dbReference>
<evidence type="ECO:0000256" key="9">
    <source>
        <dbReference type="ARBA" id="ARBA00023136"/>
    </source>
</evidence>
<organism evidence="11 12">
    <name type="scientific">Thermodesulforhabdus norvegica</name>
    <dbReference type="NCBI Taxonomy" id="39841"/>
    <lineage>
        <taxon>Bacteria</taxon>
        <taxon>Pseudomonadati</taxon>
        <taxon>Thermodesulfobacteriota</taxon>
        <taxon>Syntrophobacteria</taxon>
        <taxon>Syntrophobacterales</taxon>
        <taxon>Thermodesulforhabdaceae</taxon>
        <taxon>Thermodesulforhabdus</taxon>
    </lineage>
</organism>
<feature type="transmembrane region" description="Helical" evidence="10">
    <location>
        <begin position="294"/>
        <end position="314"/>
    </location>
</feature>
<feature type="transmembrane region" description="Helical" evidence="10">
    <location>
        <begin position="195"/>
        <end position="221"/>
    </location>
</feature>
<dbReference type="STRING" id="39841.SAMN05660836_00465"/>
<feature type="transmembrane region" description="Helical" evidence="10">
    <location>
        <begin position="424"/>
        <end position="444"/>
    </location>
</feature>
<keyword evidence="3" id="KW-1003">Cell membrane</keyword>
<keyword evidence="4" id="KW-0633">Potassium transport</keyword>
<evidence type="ECO:0000313" key="12">
    <source>
        <dbReference type="Proteomes" id="UP000199611"/>
    </source>
</evidence>
<feature type="transmembrane region" description="Helical" evidence="10">
    <location>
        <begin position="75"/>
        <end position="103"/>
    </location>
</feature>
<protein>
    <submittedName>
        <fullName evidence="11">Trk system potassium uptake protein TrkH</fullName>
    </submittedName>
</protein>
<evidence type="ECO:0000256" key="8">
    <source>
        <dbReference type="ARBA" id="ARBA00023065"/>
    </source>
</evidence>
<keyword evidence="5 10" id="KW-0812">Transmembrane</keyword>
<comment type="subcellular location">
    <subcellularLocation>
        <location evidence="1">Cell membrane</location>
        <topology evidence="1">Multi-pass membrane protein</topology>
    </subcellularLocation>
</comment>
<reference evidence="11 12" key="1">
    <citation type="submission" date="2016-10" db="EMBL/GenBank/DDBJ databases">
        <authorList>
            <person name="de Groot N.N."/>
        </authorList>
    </citation>
    <scope>NUCLEOTIDE SEQUENCE [LARGE SCALE GENOMIC DNA]</scope>
    <source>
        <strain evidence="11 12">DSM 9990</strain>
    </source>
</reference>
<dbReference type="GO" id="GO:0015379">
    <property type="term" value="F:potassium:chloride symporter activity"/>
    <property type="evidence" value="ECO:0007669"/>
    <property type="project" value="InterPro"/>
</dbReference>
<proteinExistence type="predicted"/>
<keyword evidence="2" id="KW-0813">Transport</keyword>
<accession>A0A1I4R950</accession>
<evidence type="ECO:0000313" key="11">
    <source>
        <dbReference type="EMBL" id="SFM48480.1"/>
    </source>
</evidence>
<dbReference type="PANTHER" id="PTHR32024">
    <property type="entry name" value="TRK SYSTEM POTASSIUM UPTAKE PROTEIN TRKG-RELATED"/>
    <property type="match status" value="1"/>
</dbReference>
<dbReference type="AlphaFoldDB" id="A0A1I4R950"/>
<dbReference type="RefSeq" id="WP_218148771.1">
    <property type="nucleotide sequence ID" value="NZ_FOUU01000001.1"/>
</dbReference>
<keyword evidence="6" id="KW-0630">Potassium</keyword>
<dbReference type="NCBIfam" id="TIGR00933">
    <property type="entry name" value="2a38"/>
    <property type="match status" value="1"/>
</dbReference>
<feature type="transmembrane region" description="Helical" evidence="10">
    <location>
        <begin position="392"/>
        <end position="412"/>
    </location>
</feature>
<feature type="transmembrane region" description="Helical" evidence="10">
    <location>
        <begin position="241"/>
        <end position="263"/>
    </location>
</feature>
<evidence type="ECO:0000256" key="5">
    <source>
        <dbReference type="ARBA" id="ARBA00022692"/>
    </source>
</evidence>
<evidence type="ECO:0000256" key="10">
    <source>
        <dbReference type="SAM" id="Phobius"/>
    </source>
</evidence>
<dbReference type="EMBL" id="FOUU01000001">
    <property type="protein sequence ID" value="SFM48480.1"/>
    <property type="molecule type" value="Genomic_DNA"/>
</dbReference>
<dbReference type="Proteomes" id="UP000199611">
    <property type="component" value="Unassembled WGS sequence"/>
</dbReference>